<dbReference type="NCBIfam" id="TIGR01409">
    <property type="entry name" value="TAT_signal_seq"/>
    <property type="match status" value="1"/>
</dbReference>
<dbReference type="InterPro" id="IPR007160">
    <property type="entry name" value="DUF362"/>
</dbReference>
<proteinExistence type="predicted"/>
<evidence type="ECO:0000313" key="3">
    <source>
        <dbReference type="Proteomes" id="UP000049855"/>
    </source>
</evidence>
<dbReference type="AlphaFoldDB" id="A0A0U1KZU1"/>
<accession>A0A0U1KZU1</accession>
<organism evidence="2 3">
    <name type="scientific">Sporomusa ovata</name>
    <dbReference type="NCBI Taxonomy" id="2378"/>
    <lineage>
        <taxon>Bacteria</taxon>
        <taxon>Bacillati</taxon>
        <taxon>Bacillota</taxon>
        <taxon>Negativicutes</taxon>
        <taxon>Selenomonadales</taxon>
        <taxon>Sporomusaceae</taxon>
        <taxon>Sporomusa</taxon>
    </lineage>
</organism>
<gene>
    <name evidence="2" type="ORF">SpAn4DRAFT_5073</name>
</gene>
<evidence type="ECO:0000259" key="1">
    <source>
        <dbReference type="Pfam" id="PF04015"/>
    </source>
</evidence>
<dbReference type="InterPro" id="IPR006311">
    <property type="entry name" value="TAT_signal"/>
</dbReference>
<dbReference type="InterPro" id="IPR019546">
    <property type="entry name" value="TAT_signal_bac_arc"/>
</dbReference>
<feature type="domain" description="DUF362" evidence="1">
    <location>
        <begin position="96"/>
        <end position="322"/>
    </location>
</feature>
<dbReference type="Proteomes" id="UP000049855">
    <property type="component" value="Unassembled WGS sequence"/>
</dbReference>
<keyword evidence="3" id="KW-1185">Reference proteome</keyword>
<dbReference type="PROSITE" id="PS51318">
    <property type="entry name" value="TAT"/>
    <property type="match status" value="1"/>
</dbReference>
<dbReference type="Pfam" id="PF04015">
    <property type="entry name" value="DUF362"/>
    <property type="match status" value="1"/>
</dbReference>
<reference evidence="3" key="1">
    <citation type="submission" date="2015-03" db="EMBL/GenBank/DDBJ databases">
        <authorList>
            <person name="Nijsse Bart"/>
        </authorList>
    </citation>
    <scope>NUCLEOTIDE SEQUENCE [LARGE SCALE GENOMIC DNA]</scope>
</reference>
<dbReference type="EMBL" id="CTRP01000009">
    <property type="protein sequence ID" value="CQR72184.1"/>
    <property type="molecule type" value="Genomic_DNA"/>
</dbReference>
<evidence type="ECO:0000313" key="2">
    <source>
        <dbReference type="EMBL" id="CQR72184.1"/>
    </source>
</evidence>
<protein>
    <submittedName>
        <fullName evidence="2">Ferredoxin</fullName>
    </submittedName>
</protein>
<dbReference type="Pfam" id="PF10518">
    <property type="entry name" value="TAT_signal"/>
    <property type="match status" value="1"/>
</dbReference>
<sequence length="366" mass="40235">MGKLDEHNEEKTKDFSRRNFLKFASGAVAAMATIPTLNQLIAHAEGAPTRVTWDGGHATSQYDSTKPTVYFTRDLSPSGVQKIYEKINQGITGKVGIKLHTGEPHGPNLLPIEYIRNLQKRISRSSIVECNVLYKSPRRETTTHRETIKINGFDFCPVDILDADGDVMLPVPGMKEFLDKQIDNFGGTFPFEPGIHLQEIAIGKNVLNYDSILVYTHFKGHAMGGFGGSLKNIGIGFASGKVGKRMIHGEGWPIGKGFLERMVESGKAITEHFKGHIAYINVLKNISVDCDCAGASAAKPTCNDIGILGSTDILAVDQAGVDMIYQLPANERRDIVERMESRGGLHQLAYMEILGMGSRQYNLIEL</sequence>
<name>A0A0U1KZU1_9FIRM</name>
<dbReference type="RefSeq" id="WP_021166823.1">
    <property type="nucleotide sequence ID" value="NZ_CTRP01000009.1"/>
</dbReference>